<dbReference type="PROSITE" id="PS50157">
    <property type="entry name" value="ZINC_FINGER_C2H2_2"/>
    <property type="match status" value="1"/>
</dbReference>
<dbReference type="InterPro" id="IPR013087">
    <property type="entry name" value="Znf_C2H2_type"/>
</dbReference>
<protein>
    <recommendedName>
        <fullName evidence="3">C2H2-type domain-containing protein</fullName>
    </recommendedName>
</protein>
<name>A0A9P6IM91_9FUNG</name>
<dbReference type="AlphaFoldDB" id="A0A9P6IM91"/>
<evidence type="ECO:0000259" key="3">
    <source>
        <dbReference type="PROSITE" id="PS50157"/>
    </source>
</evidence>
<reference evidence="4" key="1">
    <citation type="journal article" date="2020" name="Fungal Divers.">
        <title>Resolving the Mortierellaceae phylogeny through synthesis of multi-gene phylogenetics and phylogenomics.</title>
        <authorList>
            <person name="Vandepol N."/>
            <person name="Liber J."/>
            <person name="Desiro A."/>
            <person name="Na H."/>
            <person name="Kennedy M."/>
            <person name="Barry K."/>
            <person name="Grigoriev I.V."/>
            <person name="Miller A.N."/>
            <person name="O'Donnell K."/>
            <person name="Stajich J.E."/>
            <person name="Bonito G."/>
        </authorList>
    </citation>
    <scope>NUCLEOTIDE SEQUENCE</scope>
    <source>
        <strain evidence="4">MES-2147</strain>
    </source>
</reference>
<evidence type="ECO:0000313" key="5">
    <source>
        <dbReference type="Proteomes" id="UP000749646"/>
    </source>
</evidence>
<dbReference type="GO" id="GO:0008270">
    <property type="term" value="F:zinc ion binding"/>
    <property type="evidence" value="ECO:0007669"/>
    <property type="project" value="UniProtKB-KW"/>
</dbReference>
<keyword evidence="5" id="KW-1185">Reference proteome</keyword>
<feature type="region of interest" description="Disordered" evidence="2">
    <location>
        <begin position="107"/>
        <end position="154"/>
    </location>
</feature>
<proteinExistence type="predicted"/>
<keyword evidence="1" id="KW-0862">Zinc</keyword>
<sequence length="154" mass="17434">TAHADFKFKPFKCSQLGCTKAYTQLHNLRTHEKTVHLVDLSRKRVKNPNNNGNSMSHSHNMTTSSGFAPLDTKNSHGQISYQHGHMDGPHSGLGLSYDSISDMATLSGGHGENTYHYQRQNDQQTSLSQSQHHHQQYARMPHMNTMSSMYEHRS</sequence>
<keyword evidence="1" id="KW-0863">Zinc-finger</keyword>
<evidence type="ECO:0000256" key="1">
    <source>
        <dbReference type="PROSITE-ProRule" id="PRU00042"/>
    </source>
</evidence>
<comment type="caution">
    <text evidence="4">The sequence shown here is derived from an EMBL/GenBank/DDBJ whole genome shotgun (WGS) entry which is preliminary data.</text>
</comment>
<dbReference type="Gene3D" id="3.30.160.60">
    <property type="entry name" value="Classic Zinc Finger"/>
    <property type="match status" value="1"/>
</dbReference>
<dbReference type="Proteomes" id="UP000749646">
    <property type="component" value="Unassembled WGS sequence"/>
</dbReference>
<feature type="domain" description="C2H2-type" evidence="3">
    <location>
        <begin position="11"/>
        <end position="36"/>
    </location>
</feature>
<evidence type="ECO:0000256" key="2">
    <source>
        <dbReference type="SAM" id="MobiDB-lite"/>
    </source>
</evidence>
<feature type="non-terminal residue" evidence="4">
    <location>
        <position position="1"/>
    </location>
</feature>
<accession>A0A9P6IM91</accession>
<dbReference type="PROSITE" id="PS00028">
    <property type="entry name" value="ZINC_FINGER_C2H2_1"/>
    <property type="match status" value="1"/>
</dbReference>
<keyword evidence="1" id="KW-0479">Metal-binding</keyword>
<evidence type="ECO:0000313" key="4">
    <source>
        <dbReference type="EMBL" id="KAF9938058.1"/>
    </source>
</evidence>
<gene>
    <name evidence="4" type="ORF">BGZ65_000509</name>
</gene>
<dbReference type="SUPFAM" id="SSF57667">
    <property type="entry name" value="beta-beta-alpha zinc fingers"/>
    <property type="match status" value="1"/>
</dbReference>
<dbReference type="InterPro" id="IPR036236">
    <property type="entry name" value="Znf_C2H2_sf"/>
</dbReference>
<dbReference type="OrthoDB" id="3437960at2759"/>
<dbReference type="EMBL" id="JAAAHW010009630">
    <property type="protein sequence ID" value="KAF9938058.1"/>
    <property type="molecule type" value="Genomic_DNA"/>
</dbReference>
<organism evidence="4 5">
    <name type="scientific">Modicella reniformis</name>
    <dbReference type="NCBI Taxonomy" id="1440133"/>
    <lineage>
        <taxon>Eukaryota</taxon>
        <taxon>Fungi</taxon>
        <taxon>Fungi incertae sedis</taxon>
        <taxon>Mucoromycota</taxon>
        <taxon>Mortierellomycotina</taxon>
        <taxon>Mortierellomycetes</taxon>
        <taxon>Mortierellales</taxon>
        <taxon>Mortierellaceae</taxon>
        <taxon>Modicella</taxon>
    </lineage>
</organism>